<evidence type="ECO:0000256" key="3">
    <source>
        <dbReference type="ARBA" id="ARBA00022679"/>
    </source>
</evidence>
<dbReference type="Pfam" id="PF20467">
    <property type="entry name" value="MmeI_C"/>
    <property type="match status" value="1"/>
</dbReference>
<evidence type="ECO:0000259" key="6">
    <source>
        <dbReference type="Pfam" id="PF20465"/>
    </source>
</evidence>
<reference evidence="10 12" key="1">
    <citation type="submission" date="2016-05" db="EMBL/GenBank/DDBJ databases">
        <title>Draft genome sequence of Moraxella nonliquefaciens CCUG 348T.</title>
        <authorList>
            <person name="Salva-Serra F."/>
            <person name="Engstrom-Jakobsson H."/>
            <person name="Thorell K."/>
            <person name="Gonzales-Siles L."/>
            <person name="Karlsson R."/>
            <person name="Boulund F."/>
            <person name="Engstrand L."/>
            <person name="Kristiansson E."/>
            <person name="Moore E."/>
        </authorList>
    </citation>
    <scope>NUCLEOTIDE SEQUENCE [LARGE SCALE GENOMIC DNA]</scope>
    <source>
        <strain evidence="10 12">CCUG 348</strain>
    </source>
</reference>
<feature type="domain" description="MmeI-like target recognition" evidence="7">
    <location>
        <begin position="609"/>
        <end position="813"/>
    </location>
</feature>
<sequence length="900" mass="103077">MSSHKIENNLEKIIANLNKDEFIYEFLIAYDISKSVVTRLKKGDQNRSKREDEVLYAKKIIFRIEDENNLLNAIDDIAQDAGVLKHSPRFAIMTDFKRLVAKDLKLGKTLDIELKELPKHYDFFLPLAGSEVYHSANDNEADRNAAYKMATLYDHLIEENPDIYQSKEQIHHLNVFLSRLLFCFFAEDTGIFPDDSIFTNTLVQHTDDSGKDTHVFLDKLFARLDSQDTTGLPEFLAKFPYVNGGLFQDKISSPKFSAKARKILVELGELQWKNINPDIFGSMIQAVTTGVDRSKLGQHYTSVPNILKLIKPLFLDEFYEELEKANTINQLFKLQNRIANTKFFDPACGSGNFLIITYKELRVLEIEIIKKIIELSNDAMPNAFASQINISQFYGIEIDDFAHEVAILSLWLAEHQMNIIFEERLFEYAEVASILPLKSVGNIQQGNATKISWGKVCPISNSDEVYIIGNPPYLGARLQNKSQKNDMKRIFDSTSIAFNNLDYIACWFYLATKYILNQNAKFAFVTTNSINQGEQVAILWPHLLKNNIEINFAYPSFKWTNNAKGNAGVTVSIVSLRSNSNSEKYIFKQNASNIIHKIVAKNINAYLIDGKDIFIKPRVNAISNLPEINFGSMANDGGNLLLSEEEKDDLLSSNPEAAPYIKKLVGALEFIRGVNKFCIWIEDNELQNTLTIPPIAERVKKTQEVRLASKRSSTQVLSEIPHKFAEIRYFPTDSIFIPSVSSEQREYIPMGFLGVDNIIVAPNFAMYYAQPWHFAVVTSRMHMVWVRAVGGKLETRYRYSAKLCYNTFPFPKIDKKQEELLAQYVFDILDARANHIGKTLAWMYNSQTMPSDLRKAHQALNEAIEKCYRLQPFNSDSERLEYLFKLYEKMISEEETKSKK</sequence>
<dbReference type="Pfam" id="PF20466">
    <property type="entry name" value="MmeI_TRD"/>
    <property type="match status" value="1"/>
</dbReference>
<keyword evidence="3 10" id="KW-0808">Transferase</keyword>
<dbReference type="InterPro" id="IPR050953">
    <property type="entry name" value="N4_N6_ade-DNA_methylase"/>
</dbReference>
<dbReference type="Proteomes" id="UP000594834">
    <property type="component" value="Chromosome"/>
</dbReference>
<name>A0A1B8QRR2_MORNO</name>
<evidence type="ECO:0000256" key="1">
    <source>
        <dbReference type="ARBA" id="ARBA00011900"/>
    </source>
</evidence>
<dbReference type="Proteomes" id="UP000092575">
    <property type="component" value="Unassembled WGS sequence"/>
</dbReference>
<evidence type="ECO:0000259" key="5">
    <source>
        <dbReference type="Pfam" id="PF20464"/>
    </source>
</evidence>
<dbReference type="GO" id="GO:0032259">
    <property type="term" value="P:methylation"/>
    <property type="evidence" value="ECO:0007669"/>
    <property type="project" value="UniProtKB-KW"/>
</dbReference>
<feature type="domain" description="MmeI-like helicase spacer" evidence="6">
    <location>
        <begin position="171"/>
        <end position="247"/>
    </location>
</feature>
<evidence type="ECO:0000256" key="2">
    <source>
        <dbReference type="ARBA" id="ARBA00022603"/>
    </source>
</evidence>
<evidence type="ECO:0000313" key="12">
    <source>
        <dbReference type="Proteomes" id="UP000092575"/>
    </source>
</evidence>
<evidence type="ECO:0000313" key="10">
    <source>
        <dbReference type="EMBL" id="OBX87040.1"/>
    </source>
</evidence>
<accession>A0A1B8QRR2</accession>
<feature type="domain" description="MmeI-like N-terminal" evidence="5">
    <location>
        <begin position="1"/>
        <end position="158"/>
    </location>
</feature>
<dbReference type="Pfam" id="PF20464">
    <property type="entry name" value="MmeI_N"/>
    <property type="match status" value="1"/>
</dbReference>
<dbReference type="STRING" id="478.A7456_07695"/>
<gene>
    <name evidence="10" type="ORF">A7456_07695</name>
    <name evidence="11" type="ORF">I6G26_09885</name>
</gene>
<dbReference type="EMBL" id="CP065728">
    <property type="protein sequence ID" value="QPT44348.1"/>
    <property type="molecule type" value="Genomic_DNA"/>
</dbReference>
<comment type="catalytic activity">
    <reaction evidence="4">
        <text>a 2'-deoxyadenosine in DNA + S-adenosyl-L-methionine = an N(6)-methyl-2'-deoxyadenosine in DNA + S-adenosyl-L-homocysteine + H(+)</text>
        <dbReference type="Rhea" id="RHEA:15197"/>
        <dbReference type="Rhea" id="RHEA-COMP:12418"/>
        <dbReference type="Rhea" id="RHEA-COMP:12419"/>
        <dbReference type="ChEBI" id="CHEBI:15378"/>
        <dbReference type="ChEBI" id="CHEBI:57856"/>
        <dbReference type="ChEBI" id="CHEBI:59789"/>
        <dbReference type="ChEBI" id="CHEBI:90615"/>
        <dbReference type="ChEBI" id="CHEBI:90616"/>
        <dbReference type="EC" id="2.1.1.72"/>
    </reaction>
</comment>
<dbReference type="EC" id="2.1.1.72" evidence="1"/>
<evidence type="ECO:0000313" key="13">
    <source>
        <dbReference type="Proteomes" id="UP000594834"/>
    </source>
</evidence>
<protein>
    <recommendedName>
        <fullName evidence="1">site-specific DNA-methyltransferase (adenine-specific)</fullName>
        <ecNumber evidence="1">2.1.1.72</ecNumber>
    </recommendedName>
</protein>
<dbReference type="AlphaFoldDB" id="A0A1B8QRR2"/>
<evidence type="ECO:0000259" key="7">
    <source>
        <dbReference type="Pfam" id="PF20466"/>
    </source>
</evidence>
<dbReference type="Pfam" id="PF20473">
    <property type="entry name" value="MmeI_Mtase"/>
    <property type="match status" value="1"/>
</dbReference>
<dbReference type="InterPro" id="IPR046819">
    <property type="entry name" value="MmeI_hel"/>
</dbReference>
<dbReference type="Pfam" id="PF20465">
    <property type="entry name" value="MmeI_hel"/>
    <property type="match status" value="1"/>
</dbReference>
<evidence type="ECO:0000259" key="9">
    <source>
        <dbReference type="Pfam" id="PF20473"/>
    </source>
</evidence>
<keyword evidence="13" id="KW-1185">Reference proteome</keyword>
<dbReference type="InterPro" id="IPR029063">
    <property type="entry name" value="SAM-dependent_MTases_sf"/>
</dbReference>
<dbReference type="SUPFAM" id="SSF53335">
    <property type="entry name" value="S-adenosyl-L-methionine-dependent methyltransferases"/>
    <property type="match status" value="1"/>
</dbReference>
<evidence type="ECO:0000259" key="8">
    <source>
        <dbReference type="Pfam" id="PF20467"/>
    </source>
</evidence>
<reference evidence="11 13" key="2">
    <citation type="submission" date="2020-12" db="EMBL/GenBank/DDBJ databases">
        <title>FDA dAtabase for Regulatory Grade micrObial Sequences (FDA-ARGOS): Supporting development and validation of Infectious Disease Dx tests.</title>
        <authorList>
            <person name="Sproer C."/>
            <person name="Gronow S."/>
            <person name="Severitt S."/>
            <person name="Schroder I."/>
            <person name="Tallon L."/>
            <person name="Sadzewicz L."/>
            <person name="Zhao X."/>
            <person name="Boylan J."/>
            <person name="Ott S."/>
            <person name="Bowen H."/>
            <person name="Vavikolanu K."/>
            <person name="Mehta A."/>
            <person name="Aluvathingal J."/>
            <person name="Nadendla S."/>
            <person name="Lowell S."/>
            <person name="Myers T."/>
            <person name="Yan Y."/>
            <person name="Sichtig H."/>
        </authorList>
    </citation>
    <scope>NUCLEOTIDE SEQUENCE [LARGE SCALE GENOMIC DNA]</scope>
    <source>
        <strain evidence="11 13">FDAARGOS_869</strain>
    </source>
</reference>
<evidence type="ECO:0000313" key="11">
    <source>
        <dbReference type="EMBL" id="QPT44348.1"/>
    </source>
</evidence>
<evidence type="ECO:0000256" key="4">
    <source>
        <dbReference type="ARBA" id="ARBA00047942"/>
    </source>
</evidence>
<dbReference type="EMBL" id="LXTW01000003">
    <property type="protein sequence ID" value="OBX87040.1"/>
    <property type="molecule type" value="Genomic_DNA"/>
</dbReference>
<feature type="domain" description="MmeI-like C-terminal" evidence="8">
    <location>
        <begin position="816"/>
        <end position="891"/>
    </location>
</feature>
<keyword evidence="2 10" id="KW-0489">Methyltransferase</keyword>
<dbReference type="InterPro" id="IPR046817">
    <property type="entry name" value="MmeI_N"/>
</dbReference>
<dbReference type="PANTHER" id="PTHR33841:SF1">
    <property type="entry name" value="DNA METHYLTRANSFERASE A"/>
    <property type="match status" value="1"/>
</dbReference>
<organism evidence="10 12">
    <name type="scientific">Moraxella nonliquefaciens</name>
    <dbReference type="NCBI Taxonomy" id="478"/>
    <lineage>
        <taxon>Bacteria</taxon>
        <taxon>Pseudomonadati</taxon>
        <taxon>Pseudomonadota</taxon>
        <taxon>Gammaproteobacteria</taxon>
        <taxon>Moraxellales</taxon>
        <taxon>Moraxellaceae</taxon>
        <taxon>Moraxella</taxon>
    </lineage>
</organism>
<feature type="domain" description="MmeI-like DNA-methyltransferase" evidence="9">
    <location>
        <begin position="325"/>
        <end position="588"/>
    </location>
</feature>
<dbReference type="Gene3D" id="3.40.50.150">
    <property type="entry name" value="Vaccinia Virus protein VP39"/>
    <property type="match status" value="1"/>
</dbReference>
<proteinExistence type="predicted"/>
<dbReference type="InterPro" id="IPR046820">
    <property type="entry name" value="MmeI_TRD"/>
</dbReference>
<dbReference type="GO" id="GO:0009007">
    <property type="term" value="F:site-specific DNA-methyltransferase (adenine-specific) activity"/>
    <property type="evidence" value="ECO:0007669"/>
    <property type="project" value="UniProtKB-EC"/>
</dbReference>
<dbReference type="PANTHER" id="PTHR33841">
    <property type="entry name" value="DNA METHYLTRANSFERASE YEEA-RELATED"/>
    <property type="match status" value="1"/>
</dbReference>
<dbReference type="InterPro" id="IPR046818">
    <property type="entry name" value="MmeI_C"/>
</dbReference>
<dbReference type="RefSeq" id="WP_067006828.1">
    <property type="nucleotide sequence ID" value="NZ_CP065728.1"/>
</dbReference>
<dbReference type="InterPro" id="IPR046816">
    <property type="entry name" value="MmeI_Mtase"/>
</dbReference>